<comment type="caution">
    <text evidence="2">The sequence shown here is derived from an EMBL/GenBank/DDBJ whole genome shotgun (WGS) entry which is preliminary data.</text>
</comment>
<protein>
    <submittedName>
        <fullName evidence="2">Pimeloyl-ACP methyl ester carboxylesterase</fullName>
    </submittedName>
</protein>
<dbReference type="EMBL" id="JADOUF010000001">
    <property type="protein sequence ID" value="MBG6137790.1"/>
    <property type="molecule type" value="Genomic_DNA"/>
</dbReference>
<dbReference type="Gene3D" id="3.40.50.1820">
    <property type="entry name" value="alpha/beta hydrolase"/>
    <property type="match status" value="1"/>
</dbReference>
<dbReference type="InterPro" id="IPR000073">
    <property type="entry name" value="AB_hydrolase_1"/>
</dbReference>
<name>A0A8J7KGV1_9ACTN</name>
<accession>A0A8J7KGV1</accession>
<proteinExistence type="predicted"/>
<dbReference type="Pfam" id="PF12697">
    <property type="entry name" value="Abhydrolase_6"/>
    <property type="match status" value="1"/>
</dbReference>
<feature type="domain" description="AB hydrolase-1" evidence="1">
    <location>
        <begin position="17"/>
        <end position="170"/>
    </location>
</feature>
<keyword evidence="3" id="KW-1185">Reference proteome</keyword>
<dbReference type="Proteomes" id="UP000622552">
    <property type="component" value="Unassembled WGS sequence"/>
</dbReference>
<dbReference type="RefSeq" id="WP_197004612.1">
    <property type="nucleotide sequence ID" value="NZ_BONS01000024.1"/>
</dbReference>
<sequence>MTRRIVGGVPAGAGPVVLVLHGGAADSHRPPGLLAYLRMLPFAWALRRSGLTTRLLRYRYRGWNGADRDAYADVLWALEQLGPRPVLLVGHSLGGRAALHAGGEPSVAGVAALAPWIEPGDPWQPLAGRPVLLAHGSRDTTTDPARSREWAELLGARYVELDDDHAMLRHPGRWHTLVRDFATEVLAPVRQL</sequence>
<evidence type="ECO:0000313" key="3">
    <source>
        <dbReference type="Proteomes" id="UP000622552"/>
    </source>
</evidence>
<dbReference type="GO" id="GO:0003824">
    <property type="term" value="F:catalytic activity"/>
    <property type="evidence" value="ECO:0007669"/>
    <property type="project" value="UniProtKB-ARBA"/>
</dbReference>
<reference evidence="2" key="1">
    <citation type="submission" date="2020-11" db="EMBL/GenBank/DDBJ databases">
        <title>Sequencing the genomes of 1000 actinobacteria strains.</title>
        <authorList>
            <person name="Klenk H.-P."/>
        </authorList>
    </citation>
    <scope>NUCLEOTIDE SEQUENCE</scope>
    <source>
        <strain evidence="2">DSM 45356</strain>
    </source>
</reference>
<gene>
    <name evidence="2" type="ORF">IW245_003984</name>
</gene>
<dbReference type="AlphaFoldDB" id="A0A8J7KGV1"/>
<evidence type="ECO:0000259" key="1">
    <source>
        <dbReference type="Pfam" id="PF12697"/>
    </source>
</evidence>
<dbReference type="SUPFAM" id="SSF53474">
    <property type="entry name" value="alpha/beta-Hydrolases"/>
    <property type="match status" value="1"/>
</dbReference>
<organism evidence="2 3">
    <name type="scientific">Longispora fulva</name>
    <dbReference type="NCBI Taxonomy" id="619741"/>
    <lineage>
        <taxon>Bacteria</taxon>
        <taxon>Bacillati</taxon>
        <taxon>Actinomycetota</taxon>
        <taxon>Actinomycetes</taxon>
        <taxon>Micromonosporales</taxon>
        <taxon>Micromonosporaceae</taxon>
        <taxon>Longispora</taxon>
    </lineage>
</organism>
<dbReference type="InterPro" id="IPR029058">
    <property type="entry name" value="AB_hydrolase_fold"/>
</dbReference>
<evidence type="ECO:0000313" key="2">
    <source>
        <dbReference type="EMBL" id="MBG6137790.1"/>
    </source>
</evidence>